<evidence type="ECO:0000313" key="3">
    <source>
        <dbReference type="Proteomes" id="UP001302126"/>
    </source>
</evidence>
<feature type="region of interest" description="Disordered" evidence="1">
    <location>
        <begin position="690"/>
        <end position="750"/>
    </location>
</feature>
<comment type="caution">
    <text evidence="2">The sequence shown here is derived from an EMBL/GenBank/DDBJ whole genome shotgun (WGS) entry which is preliminary data.</text>
</comment>
<gene>
    <name evidence="2" type="ORF">QBC35DRAFT_536320</name>
</gene>
<name>A0AAN6WIQ9_9PEZI</name>
<dbReference type="AlphaFoldDB" id="A0AAN6WIQ9"/>
<evidence type="ECO:0000256" key="1">
    <source>
        <dbReference type="SAM" id="MobiDB-lite"/>
    </source>
</evidence>
<feature type="compositionally biased region" description="Polar residues" evidence="1">
    <location>
        <begin position="815"/>
        <end position="824"/>
    </location>
</feature>
<sequence length="835" mass="93238">MTIITPGTLSIHYRSSTGNASWTATQKTSPEDPPSGESYTTSTFPDDICDAIHKLSPPGDNCNVSTNRLQFLLQAFASRLVDEDSSQIEYKRMSNAVLDNCGIRGFPDTRPSSSNRRRPHWGRKLHPGITLLAEDIDNDAGNLPQLICCIDREYEELQSGDPTAVVNAHSIKGHSAFIVAVEAVQGAIFWHLFWNQEGNKLEYNDPRLPFNQTDFIMPEITVPAEKQQNILGWCTQVRDYIGTPKANFFIRPSGLRRAKNPHVWEKITLSIGKIFTFGGTVSIGGTKKKSVRITENINYLDRVKAVSRQHCILFDTVNRRGWLVSGASCVLHLLRAKIRYDRSDPVWCEGLLLDDDQLVEVALDDCDGNAARRARAFLRNEQNYNLPFCKNPVQVKKDKDGKEVHEQPITTLADVVSRICNILGELRFSQPDSAPAGVAFRLRPNSKKTLEGWDFRDVCADDSPLDPKTITLKASGTGWVDFARAIGAVTLFGSGFGDLLRPRGKSCSLCLENISVPKGMDYLGAPLAEMQKLVDTQGAKSSTTENPCSLGGGLHWFTPSATFPPQCKCGDTQRRYDLRSLSKLKKTTTLEDKLQIIMGEKKAMVLKFLARQDWEMGGIGATLRFFGEDVWKTGAVLFGHSWRFPFRESHQEKRVAEVQELDVDMDSDSDSVSDSGLGTSIISHHSVLGYTSDDITEDDDEKETVKEDTEEEHLESQESDVETTESDEEESPPEQVIDSDEETTTDEEMEPIVQMASWYKEALGQTVKAVFEQRAEESEEEGFRAKRPIKTPTILSSKRVGHPTQEYDSGESDVETVTSLSSYGDSERPAKRRRV</sequence>
<accession>A0AAN6WIQ9</accession>
<reference evidence="2" key="1">
    <citation type="journal article" date="2023" name="Mol. Phylogenet. Evol.">
        <title>Genome-scale phylogeny and comparative genomics of the fungal order Sordariales.</title>
        <authorList>
            <person name="Hensen N."/>
            <person name="Bonometti L."/>
            <person name="Westerberg I."/>
            <person name="Brannstrom I.O."/>
            <person name="Guillou S."/>
            <person name="Cros-Aarteil S."/>
            <person name="Calhoun S."/>
            <person name="Haridas S."/>
            <person name="Kuo A."/>
            <person name="Mondo S."/>
            <person name="Pangilinan J."/>
            <person name="Riley R."/>
            <person name="LaButti K."/>
            <person name="Andreopoulos B."/>
            <person name="Lipzen A."/>
            <person name="Chen C."/>
            <person name="Yan M."/>
            <person name="Daum C."/>
            <person name="Ng V."/>
            <person name="Clum A."/>
            <person name="Steindorff A."/>
            <person name="Ohm R.A."/>
            <person name="Martin F."/>
            <person name="Silar P."/>
            <person name="Natvig D.O."/>
            <person name="Lalanne C."/>
            <person name="Gautier V."/>
            <person name="Ament-Velasquez S.L."/>
            <person name="Kruys A."/>
            <person name="Hutchinson M.I."/>
            <person name="Powell A.J."/>
            <person name="Barry K."/>
            <person name="Miller A.N."/>
            <person name="Grigoriev I.V."/>
            <person name="Debuchy R."/>
            <person name="Gladieux P."/>
            <person name="Hiltunen Thoren M."/>
            <person name="Johannesson H."/>
        </authorList>
    </citation>
    <scope>NUCLEOTIDE SEQUENCE</scope>
    <source>
        <strain evidence="2">PSN309</strain>
    </source>
</reference>
<dbReference type="Proteomes" id="UP001302126">
    <property type="component" value="Unassembled WGS sequence"/>
</dbReference>
<feature type="compositionally biased region" description="Basic and acidic residues" evidence="1">
    <location>
        <begin position="773"/>
        <end position="784"/>
    </location>
</feature>
<proteinExistence type="predicted"/>
<dbReference type="EMBL" id="MU864627">
    <property type="protein sequence ID" value="KAK4182655.1"/>
    <property type="molecule type" value="Genomic_DNA"/>
</dbReference>
<protein>
    <submittedName>
        <fullName evidence="2">Uncharacterized protein</fullName>
    </submittedName>
</protein>
<keyword evidence="3" id="KW-1185">Reference proteome</keyword>
<organism evidence="2 3">
    <name type="scientific">Podospora australis</name>
    <dbReference type="NCBI Taxonomy" id="1536484"/>
    <lineage>
        <taxon>Eukaryota</taxon>
        <taxon>Fungi</taxon>
        <taxon>Dikarya</taxon>
        <taxon>Ascomycota</taxon>
        <taxon>Pezizomycotina</taxon>
        <taxon>Sordariomycetes</taxon>
        <taxon>Sordariomycetidae</taxon>
        <taxon>Sordariales</taxon>
        <taxon>Podosporaceae</taxon>
        <taxon>Podospora</taxon>
    </lineage>
</organism>
<feature type="region of interest" description="Disordered" evidence="1">
    <location>
        <begin position="20"/>
        <end position="42"/>
    </location>
</feature>
<evidence type="ECO:0000313" key="2">
    <source>
        <dbReference type="EMBL" id="KAK4182655.1"/>
    </source>
</evidence>
<feature type="compositionally biased region" description="Acidic residues" evidence="1">
    <location>
        <begin position="694"/>
        <end position="750"/>
    </location>
</feature>
<reference evidence="2" key="2">
    <citation type="submission" date="2023-05" db="EMBL/GenBank/DDBJ databases">
        <authorList>
            <consortium name="Lawrence Berkeley National Laboratory"/>
            <person name="Steindorff A."/>
            <person name="Hensen N."/>
            <person name="Bonometti L."/>
            <person name="Westerberg I."/>
            <person name="Brannstrom I.O."/>
            <person name="Guillou S."/>
            <person name="Cros-Aarteil S."/>
            <person name="Calhoun S."/>
            <person name="Haridas S."/>
            <person name="Kuo A."/>
            <person name="Mondo S."/>
            <person name="Pangilinan J."/>
            <person name="Riley R."/>
            <person name="Labutti K."/>
            <person name="Andreopoulos B."/>
            <person name="Lipzen A."/>
            <person name="Chen C."/>
            <person name="Yanf M."/>
            <person name="Daum C."/>
            <person name="Ng V."/>
            <person name="Clum A."/>
            <person name="Ohm R."/>
            <person name="Martin F."/>
            <person name="Silar P."/>
            <person name="Natvig D."/>
            <person name="Lalanne C."/>
            <person name="Gautier V."/>
            <person name="Ament-Velasquez S.L."/>
            <person name="Kruys A."/>
            <person name="Hutchinson M.I."/>
            <person name="Powell A.J."/>
            <person name="Barry K."/>
            <person name="Miller A.N."/>
            <person name="Grigoriev I.V."/>
            <person name="Debuchy R."/>
            <person name="Gladieux P."/>
            <person name="Thoren M.H."/>
            <person name="Johannesson H."/>
        </authorList>
    </citation>
    <scope>NUCLEOTIDE SEQUENCE</scope>
    <source>
        <strain evidence="2">PSN309</strain>
    </source>
</reference>
<feature type="region of interest" description="Disordered" evidence="1">
    <location>
        <begin position="773"/>
        <end position="835"/>
    </location>
</feature>